<organism evidence="1 2">
    <name type="scientific">Lucifera butyrica</name>
    <dbReference type="NCBI Taxonomy" id="1351585"/>
    <lineage>
        <taxon>Bacteria</taxon>
        <taxon>Bacillati</taxon>
        <taxon>Bacillota</taxon>
        <taxon>Negativicutes</taxon>
        <taxon>Veillonellales</taxon>
        <taxon>Veillonellaceae</taxon>
        <taxon>Lucifera</taxon>
    </lineage>
</organism>
<protein>
    <submittedName>
        <fullName evidence="1">Uncharacterized protein</fullName>
    </submittedName>
</protein>
<gene>
    <name evidence="1" type="ORF">LUCI_0490</name>
</gene>
<reference evidence="1 2" key="1">
    <citation type="submission" date="2018-06" db="EMBL/GenBank/DDBJ databases">
        <authorList>
            <person name="Strepis N."/>
        </authorList>
    </citation>
    <scope>NUCLEOTIDE SEQUENCE [LARGE SCALE GENOMIC DNA]</scope>
    <source>
        <strain evidence="1">LUCI</strain>
    </source>
</reference>
<proteinExistence type="predicted"/>
<evidence type="ECO:0000313" key="1">
    <source>
        <dbReference type="EMBL" id="VBB05283.1"/>
    </source>
</evidence>
<accession>A0A498R520</accession>
<dbReference type="AlphaFoldDB" id="A0A498R520"/>
<keyword evidence="2" id="KW-1185">Reference proteome</keyword>
<evidence type="ECO:0000313" key="2">
    <source>
        <dbReference type="Proteomes" id="UP000277811"/>
    </source>
</evidence>
<sequence>MIYKLRKPPAMPEGFFMGSFLAGIWHKEENESREYKSKIPAWHYDEEVFWWNPHGITDW</sequence>
<name>A0A498R520_9FIRM</name>
<dbReference type="EMBL" id="UPPP01000054">
    <property type="protein sequence ID" value="VBB05283.1"/>
    <property type="molecule type" value="Genomic_DNA"/>
</dbReference>
<dbReference type="Proteomes" id="UP000277811">
    <property type="component" value="Unassembled WGS sequence"/>
</dbReference>